<keyword evidence="2 3" id="KW-0413">Isomerase</keyword>
<dbReference type="PATRIC" id="fig|28084.5.peg.3400"/>
<evidence type="ECO:0000256" key="4">
    <source>
        <dbReference type="PIRNR" id="PIRNR001338"/>
    </source>
</evidence>
<dbReference type="EMBL" id="LNXW01000013">
    <property type="protein sequence ID" value="KTC81112.1"/>
    <property type="molecule type" value="Genomic_DNA"/>
</dbReference>
<comment type="catalytic activity">
    <reaction evidence="3 4">
        <text>5-carboxyamino-1-(5-phospho-D-ribosyl)imidazole + H(+) = 5-amino-1-(5-phospho-D-ribosyl)imidazole-4-carboxylate</text>
        <dbReference type="Rhea" id="RHEA:13193"/>
        <dbReference type="ChEBI" id="CHEBI:15378"/>
        <dbReference type="ChEBI" id="CHEBI:58730"/>
        <dbReference type="ChEBI" id="CHEBI:77657"/>
        <dbReference type="EC" id="5.4.99.18"/>
    </reaction>
</comment>
<evidence type="ECO:0000313" key="7">
    <source>
        <dbReference type="EMBL" id="KTC81112.1"/>
    </source>
</evidence>
<comment type="pathway">
    <text evidence="3 4">Purine metabolism; IMP biosynthesis via de novo pathway; 5-amino-1-(5-phospho-D-ribosyl)imidazole-4-carboxylate from 5-amino-1-(5-phospho-D-ribosyl)imidazole (N5-CAIR route): step 2/2.</text>
</comment>
<comment type="caution">
    <text evidence="7">The sequence shown here is derived from an EMBL/GenBank/DDBJ whole genome shotgun (WGS) entry which is preliminary data.</text>
</comment>
<dbReference type="Pfam" id="PF00731">
    <property type="entry name" value="AIRC"/>
    <property type="match status" value="1"/>
</dbReference>
<comment type="function">
    <text evidence="3 4">Catalyzes the conversion of N5-carboxyaminoimidazole ribonucleotide (N5-CAIR) to 4-carboxy-5-aminoimidazole ribonucleotide (CAIR).</text>
</comment>
<evidence type="ECO:0000256" key="5">
    <source>
        <dbReference type="PIRSR" id="PIRSR001338-1"/>
    </source>
</evidence>
<name>A0A0W0SCD3_9GAMM</name>
<dbReference type="Proteomes" id="UP000054921">
    <property type="component" value="Unassembled WGS sequence"/>
</dbReference>
<dbReference type="AlphaFoldDB" id="A0A0W0SCD3"/>
<comment type="similarity">
    <text evidence="3">Belongs to the AIR carboxylase family. Class I subfamily.</text>
</comment>
<dbReference type="PANTHER" id="PTHR23046">
    <property type="entry name" value="PHOSPHORIBOSYLAMINOIMIDAZOLE CARBOXYLASE CATALYTIC SUBUNIT"/>
    <property type="match status" value="1"/>
</dbReference>
<dbReference type="InterPro" id="IPR024694">
    <property type="entry name" value="PurE_prokaryotes"/>
</dbReference>
<evidence type="ECO:0000259" key="6">
    <source>
        <dbReference type="SMART" id="SM01001"/>
    </source>
</evidence>
<sequence length="167" mass="17516">MQEKPLVGIIMGSQSDWPILSEGAKTLKGLKISFDADIVSAHRTPDKLCEYARNAEERGIQIIIAGAGGAAHLPGMMAAMTRLPVLGVPIPSSLLDGLDSLLSIVQMPAGIPVGTLAVGKAGAINAALLAAAILANNNPEICERLNQYRAQQTQKVLDNSKPQLESL</sequence>
<dbReference type="UniPathway" id="UPA00074">
    <property type="reaction ID" value="UER00943"/>
</dbReference>
<proteinExistence type="inferred from homology"/>
<dbReference type="GO" id="GO:0034023">
    <property type="term" value="F:5-(carboxyamino)imidazole ribonucleotide mutase activity"/>
    <property type="evidence" value="ECO:0007669"/>
    <property type="project" value="UniProtKB-UniRule"/>
</dbReference>
<dbReference type="SMART" id="SM01001">
    <property type="entry name" value="AIRC"/>
    <property type="match status" value="1"/>
</dbReference>
<dbReference type="InterPro" id="IPR033747">
    <property type="entry name" value="PurE_ClassI"/>
</dbReference>
<dbReference type="PANTHER" id="PTHR23046:SF2">
    <property type="entry name" value="PHOSPHORIBOSYLAMINOIMIDAZOLE CARBOXYLASE"/>
    <property type="match status" value="1"/>
</dbReference>
<gene>
    <name evidence="3" type="primary">purE</name>
    <name evidence="7" type="ORF">Lche_3132</name>
</gene>
<dbReference type="PIRSF" id="PIRSF001338">
    <property type="entry name" value="AIR_carboxylase"/>
    <property type="match status" value="1"/>
</dbReference>
<dbReference type="SUPFAM" id="SSF52255">
    <property type="entry name" value="N5-CAIR mutase (phosphoribosylaminoimidazole carboxylase, PurE)"/>
    <property type="match status" value="1"/>
</dbReference>
<dbReference type="EC" id="5.4.99.18" evidence="3 4"/>
<evidence type="ECO:0000256" key="3">
    <source>
        <dbReference type="HAMAP-Rule" id="MF_01929"/>
    </source>
</evidence>
<feature type="binding site" evidence="3 5">
    <location>
        <position position="13"/>
    </location>
    <ligand>
        <name>substrate</name>
    </ligand>
</feature>
<feature type="binding site" evidence="3 5">
    <location>
        <position position="16"/>
    </location>
    <ligand>
        <name>substrate</name>
    </ligand>
</feature>
<reference evidence="7 8" key="1">
    <citation type="submission" date="2015-11" db="EMBL/GenBank/DDBJ databases">
        <title>Genomic analysis of 38 Legionella species identifies large and diverse effector repertoires.</title>
        <authorList>
            <person name="Burstein D."/>
            <person name="Amaro F."/>
            <person name="Zusman T."/>
            <person name="Lifshitz Z."/>
            <person name="Cohen O."/>
            <person name="Gilbert J.A."/>
            <person name="Pupko T."/>
            <person name="Shuman H.A."/>
            <person name="Segal G."/>
        </authorList>
    </citation>
    <scope>NUCLEOTIDE SEQUENCE [LARGE SCALE GENOMIC DNA]</scope>
    <source>
        <strain evidence="7 8">ORW</strain>
    </source>
</reference>
<feature type="binding site" evidence="3 5">
    <location>
        <position position="43"/>
    </location>
    <ligand>
        <name>substrate</name>
    </ligand>
</feature>
<dbReference type="GO" id="GO:0006189">
    <property type="term" value="P:'de novo' IMP biosynthetic process"/>
    <property type="evidence" value="ECO:0007669"/>
    <property type="project" value="UniProtKB-UniRule"/>
</dbReference>
<keyword evidence="1 3" id="KW-0658">Purine biosynthesis</keyword>
<evidence type="ECO:0000256" key="1">
    <source>
        <dbReference type="ARBA" id="ARBA00022755"/>
    </source>
</evidence>
<dbReference type="InterPro" id="IPR000031">
    <property type="entry name" value="PurE_dom"/>
</dbReference>
<evidence type="ECO:0000256" key="2">
    <source>
        <dbReference type="ARBA" id="ARBA00023235"/>
    </source>
</evidence>
<dbReference type="Gene3D" id="3.40.50.1970">
    <property type="match status" value="1"/>
</dbReference>
<dbReference type="HAMAP" id="MF_01929">
    <property type="entry name" value="PurE_classI"/>
    <property type="match status" value="1"/>
</dbReference>
<evidence type="ECO:0000313" key="8">
    <source>
        <dbReference type="Proteomes" id="UP000054921"/>
    </source>
</evidence>
<organism evidence="7 8">
    <name type="scientific">Legionella cherrii</name>
    <dbReference type="NCBI Taxonomy" id="28084"/>
    <lineage>
        <taxon>Bacteria</taxon>
        <taxon>Pseudomonadati</taxon>
        <taxon>Pseudomonadota</taxon>
        <taxon>Gammaproteobacteria</taxon>
        <taxon>Legionellales</taxon>
        <taxon>Legionellaceae</taxon>
        <taxon>Legionella</taxon>
    </lineage>
</organism>
<accession>A0A0W0SCD3</accession>
<dbReference type="RefSeq" id="WP_028381652.1">
    <property type="nucleotide sequence ID" value="NZ_CAAAIT010000007.1"/>
</dbReference>
<dbReference type="STRING" id="28084.Lche_3132"/>
<protein>
    <recommendedName>
        <fullName evidence="3 4">N5-carboxyaminoimidazole ribonucleotide mutase</fullName>
        <shortName evidence="3 4">N5-CAIR mutase</shortName>
        <ecNumber evidence="3 4">5.4.99.18</ecNumber>
    </recommendedName>
    <alternativeName>
        <fullName evidence="3">5-(carboxyamino)imidazole ribonucleotide mutase</fullName>
    </alternativeName>
</protein>
<feature type="domain" description="PurE" evidence="6">
    <location>
        <begin position="5"/>
        <end position="156"/>
    </location>
</feature>
<dbReference type="OrthoDB" id="9791908at2"/>
<dbReference type="NCBIfam" id="TIGR01162">
    <property type="entry name" value="purE"/>
    <property type="match status" value="1"/>
</dbReference>